<organism evidence="7 8">
    <name type="scientific">Pseudonocardia ammonioxydans</name>
    <dbReference type="NCBI Taxonomy" id="260086"/>
    <lineage>
        <taxon>Bacteria</taxon>
        <taxon>Bacillati</taxon>
        <taxon>Actinomycetota</taxon>
        <taxon>Actinomycetes</taxon>
        <taxon>Pseudonocardiales</taxon>
        <taxon>Pseudonocardiaceae</taxon>
        <taxon>Pseudonocardia</taxon>
    </lineage>
</organism>
<gene>
    <name evidence="7" type="ORF">SAMN05216207_102922</name>
</gene>
<dbReference type="AlphaFoldDB" id="A0A1I5E4W4"/>
<name>A0A1I5E4W4_PSUAM</name>
<dbReference type="PANTHER" id="PTHR30532:SF24">
    <property type="entry name" value="FERRIC ENTEROBACTIN-BINDING PERIPLASMIC PROTEIN FEPB"/>
    <property type="match status" value="1"/>
</dbReference>
<dbReference type="OrthoDB" id="1846031at2"/>
<dbReference type="Gene3D" id="3.40.50.1980">
    <property type="entry name" value="Nitrogenase molybdenum iron protein domain"/>
    <property type="match status" value="2"/>
</dbReference>
<dbReference type="RefSeq" id="WP_093349701.1">
    <property type="nucleotide sequence ID" value="NZ_FOUY01000029.1"/>
</dbReference>
<feature type="signal peptide" evidence="5">
    <location>
        <begin position="1"/>
        <end position="23"/>
    </location>
</feature>
<accession>A0A1I5E4W4</accession>
<protein>
    <submittedName>
        <fullName evidence="7">Iron complex transport system substrate-binding protein</fullName>
    </submittedName>
</protein>
<feature type="domain" description="Fe/B12 periplasmic-binding" evidence="6">
    <location>
        <begin position="64"/>
        <end position="336"/>
    </location>
</feature>
<evidence type="ECO:0000313" key="7">
    <source>
        <dbReference type="EMBL" id="SFO06565.1"/>
    </source>
</evidence>
<dbReference type="PANTHER" id="PTHR30532">
    <property type="entry name" value="IRON III DICITRATE-BINDING PERIPLASMIC PROTEIN"/>
    <property type="match status" value="1"/>
</dbReference>
<reference evidence="7 8" key="1">
    <citation type="submission" date="2016-10" db="EMBL/GenBank/DDBJ databases">
        <authorList>
            <person name="de Groot N.N."/>
        </authorList>
    </citation>
    <scope>NUCLEOTIDE SEQUENCE [LARGE SCALE GENOMIC DNA]</scope>
    <source>
        <strain evidence="7 8">CGMCC 4.1877</strain>
    </source>
</reference>
<proteinExistence type="inferred from homology"/>
<evidence type="ECO:0000256" key="4">
    <source>
        <dbReference type="ARBA" id="ARBA00022729"/>
    </source>
</evidence>
<evidence type="ECO:0000259" key="6">
    <source>
        <dbReference type="PROSITE" id="PS50983"/>
    </source>
</evidence>
<dbReference type="EMBL" id="FOUY01000029">
    <property type="protein sequence ID" value="SFO06565.1"/>
    <property type="molecule type" value="Genomic_DNA"/>
</dbReference>
<comment type="similarity">
    <text evidence="2">Belongs to the bacterial solute-binding protein 8 family.</text>
</comment>
<keyword evidence="3" id="KW-0813">Transport</keyword>
<dbReference type="SUPFAM" id="SSF53807">
    <property type="entry name" value="Helical backbone' metal receptor"/>
    <property type="match status" value="1"/>
</dbReference>
<evidence type="ECO:0000256" key="5">
    <source>
        <dbReference type="SAM" id="SignalP"/>
    </source>
</evidence>
<keyword evidence="8" id="KW-1185">Reference proteome</keyword>
<comment type="subcellular location">
    <subcellularLocation>
        <location evidence="1">Cell envelope</location>
    </subcellularLocation>
</comment>
<dbReference type="PROSITE" id="PS50983">
    <property type="entry name" value="FE_B12_PBP"/>
    <property type="match status" value="1"/>
</dbReference>
<evidence type="ECO:0000313" key="8">
    <source>
        <dbReference type="Proteomes" id="UP000199614"/>
    </source>
</evidence>
<evidence type="ECO:0000256" key="1">
    <source>
        <dbReference type="ARBA" id="ARBA00004196"/>
    </source>
</evidence>
<dbReference type="PROSITE" id="PS51257">
    <property type="entry name" value="PROKAR_LIPOPROTEIN"/>
    <property type="match status" value="1"/>
</dbReference>
<evidence type="ECO:0000256" key="3">
    <source>
        <dbReference type="ARBA" id="ARBA00022448"/>
    </source>
</evidence>
<feature type="chain" id="PRO_5038355706" evidence="5">
    <location>
        <begin position="24"/>
        <end position="340"/>
    </location>
</feature>
<dbReference type="STRING" id="260086.SAMN05216207_102922"/>
<dbReference type="InterPro" id="IPR002491">
    <property type="entry name" value="ABC_transptr_periplasmic_BD"/>
</dbReference>
<dbReference type="Pfam" id="PF01497">
    <property type="entry name" value="Peripla_BP_2"/>
    <property type="match status" value="1"/>
</dbReference>
<dbReference type="GO" id="GO:0030288">
    <property type="term" value="C:outer membrane-bounded periplasmic space"/>
    <property type="evidence" value="ECO:0007669"/>
    <property type="project" value="TreeGrafter"/>
</dbReference>
<evidence type="ECO:0000256" key="2">
    <source>
        <dbReference type="ARBA" id="ARBA00008814"/>
    </source>
</evidence>
<dbReference type="Proteomes" id="UP000199614">
    <property type="component" value="Unassembled WGS sequence"/>
</dbReference>
<dbReference type="InterPro" id="IPR051313">
    <property type="entry name" value="Bact_iron-sidero_bind"/>
</dbReference>
<dbReference type="GO" id="GO:1901678">
    <property type="term" value="P:iron coordination entity transport"/>
    <property type="evidence" value="ECO:0007669"/>
    <property type="project" value="UniProtKB-ARBA"/>
</dbReference>
<keyword evidence="4 5" id="KW-0732">Signal</keyword>
<sequence length="340" mass="35180">MGVTRVCRFPVLAAALVAVLALAGCGAPAEPDGGPAPGAEGDGRFPVTVPHAFGETTVPAEPQRVVALGLNDLAVAQTVGAPIVGAMQNMTATGPVLPYLEPLPPEVLALDPNAELSVEQVAAFEPDLILGVSAYQVVDRATYDRLSAVAPTVVFAESLYGASMQEDARQVGRALGAEEQVEELIAAADARVAAVREELPGLAGRTYLFGQARGEILPMVVGEQNQSTAFMRALGLTVPPSFADAPASDDLAPGTVGLSYEEVGRLSEADLLLMTFAGDGDRSAFESNELVQRVRAVQEGTYVPLTLDQAVALQAPNVVSAGWLVDQLRPSLEKVAAGGT</sequence>